<evidence type="ECO:0000313" key="2">
    <source>
        <dbReference type="EMBL" id="HGT70782.1"/>
    </source>
</evidence>
<comment type="caution">
    <text evidence="2">The sequence shown here is derived from an EMBL/GenBank/DDBJ whole genome shotgun (WGS) entry which is preliminary data.</text>
</comment>
<sequence length="566" mass="63556">MTQNQALTILKTGANVFLTGEPGSGKTYTINGYVNYLRSHGIEPAITASTGIAATHIGGMTIHSWSGIGVKNRLSKSDLHNIITNEYAKKRIENASVLIIDEVSMLPPETLDMVDLICREIKGNQAPFGGIQVVLVGDFFQLPPVVKKSIDEYSQDALFGQIKSRFVYGSDVWENAELVTCYITEQYRQDDDMLTSILSKIRSNSFGADSLANIKKRRVDAIKTPEYIPRLFSHNVDVDMVNNQMLAKIPGKTRVFPMITKGHEALVAVMKKGCLSPENLQLKIGASVMFTKNSPKGDYVNGTLGIIEGFSHENGLPIVKIRNGHKIEASYADWTVEEDGKVRGKLTQIPLRLAWAITVHKSQGISLDEAVMDLSSVFEFGQGYVALSRVRRLSGIHILGWNEKAFQVNPEVLEKDKEFRLESENSEKEFSTLPEEKLKKMHEEFILFCGGSINISTIKPKKKGKKPSTYDLTFDLWKKGEGIEEIAKNRDMSEKTIFGHIEELVEKGKIKKDELMRIVPKKLLVDLPKIHTTFKNLETDRLTPVFDKLKGKYSYDELRLARVLME</sequence>
<dbReference type="Gene3D" id="3.40.50.300">
    <property type="entry name" value="P-loop containing nucleotide triphosphate hydrolases"/>
    <property type="match status" value="1"/>
</dbReference>
<feature type="domain" description="AAA+ ATPase" evidence="1">
    <location>
        <begin position="12"/>
        <end position="156"/>
    </location>
</feature>
<dbReference type="GO" id="GO:0000723">
    <property type="term" value="P:telomere maintenance"/>
    <property type="evidence" value="ECO:0007669"/>
    <property type="project" value="InterPro"/>
</dbReference>
<dbReference type="SMART" id="SM00382">
    <property type="entry name" value="AAA"/>
    <property type="match status" value="1"/>
</dbReference>
<dbReference type="Pfam" id="PF14493">
    <property type="entry name" value="HTH_40"/>
    <property type="match status" value="1"/>
</dbReference>
<dbReference type="SUPFAM" id="SSF52540">
    <property type="entry name" value="P-loop containing nucleoside triphosphate hydrolases"/>
    <property type="match status" value="2"/>
</dbReference>
<dbReference type="GO" id="GO:0006281">
    <property type="term" value="P:DNA repair"/>
    <property type="evidence" value="ECO:0007669"/>
    <property type="project" value="InterPro"/>
</dbReference>
<dbReference type="CDD" id="cd18037">
    <property type="entry name" value="DEXSc_Pif1_like"/>
    <property type="match status" value="1"/>
</dbReference>
<protein>
    <submittedName>
        <fullName evidence="2">AAA family ATPase</fullName>
    </submittedName>
</protein>
<organism evidence="2">
    <name type="scientific">candidate division CPR3 bacterium</name>
    <dbReference type="NCBI Taxonomy" id="2268181"/>
    <lineage>
        <taxon>Bacteria</taxon>
        <taxon>Bacteria division CPR3</taxon>
    </lineage>
</organism>
<proteinExistence type="predicted"/>
<dbReference type="Gene3D" id="1.10.10.1390">
    <property type="entry name" value="ATP-dependent DNA helicase RecQ"/>
    <property type="match status" value="1"/>
</dbReference>
<dbReference type="InterPro" id="IPR029491">
    <property type="entry name" value="Helicase_HTH"/>
</dbReference>
<name>A0A7C4R244_UNCC3</name>
<dbReference type="InterPro" id="IPR010285">
    <property type="entry name" value="DNA_helicase_pif1-like_DEAD"/>
</dbReference>
<dbReference type="InterPro" id="IPR003593">
    <property type="entry name" value="AAA+_ATPase"/>
</dbReference>
<dbReference type="PANTHER" id="PTHR47642">
    <property type="entry name" value="ATP-DEPENDENT DNA HELICASE"/>
    <property type="match status" value="1"/>
</dbReference>
<accession>A0A7C4R244</accession>
<reference evidence="2" key="1">
    <citation type="journal article" date="2020" name="mSystems">
        <title>Genome- and Community-Level Interaction Insights into Carbon Utilization and Element Cycling Functions of Hydrothermarchaeota in Hydrothermal Sediment.</title>
        <authorList>
            <person name="Zhou Z."/>
            <person name="Liu Y."/>
            <person name="Xu W."/>
            <person name="Pan J."/>
            <person name="Luo Z.H."/>
            <person name="Li M."/>
        </authorList>
    </citation>
    <scope>NUCLEOTIDE SEQUENCE [LARGE SCALE GENOMIC DNA]</scope>
    <source>
        <strain evidence="2">SpSt-579</strain>
    </source>
</reference>
<dbReference type="EMBL" id="DSYQ01000003">
    <property type="protein sequence ID" value="HGT70782.1"/>
    <property type="molecule type" value="Genomic_DNA"/>
</dbReference>
<dbReference type="InterPro" id="IPR027417">
    <property type="entry name" value="P-loop_NTPase"/>
</dbReference>
<dbReference type="AlphaFoldDB" id="A0A7C4R244"/>
<dbReference type="Pfam" id="PF05970">
    <property type="entry name" value="PIF1"/>
    <property type="match status" value="1"/>
</dbReference>
<dbReference type="InterPro" id="IPR051055">
    <property type="entry name" value="PIF1_helicase"/>
</dbReference>
<dbReference type="GO" id="GO:0003678">
    <property type="term" value="F:DNA helicase activity"/>
    <property type="evidence" value="ECO:0007669"/>
    <property type="project" value="InterPro"/>
</dbReference>
<dbReference type="CDD" id="cd18809">
    <property type="entry name" value="SF1_C_RecD"/>
    <property type="match status" value="1"/>
</dbReference>
<evidence type="ECO:0000259" key="1">
    <source>
        <dbReference type="SMART" id="SM00382"/>
    </source>
</evidence>
<gene>
    <name evidence="2" type="ORF">ENT43_00800</name>
</gene>
<dbReference type="PANTHER" id="PTHR47642:SF5">
    <property type="entry name" value="ATP-DEPENDENT DNA HELICASE"/>
    <property type="match status" value="1"/>
</dbReference>